<feature type="region of interest" description="Disordered" evidence="4">
    <location>
        <begin position="511"/>
        <end position="532"/>
    </location>
</feature>
<dbReference type="InterPro" id="IPR058627">
    <property type="entry name" value="MdtA-like_C"/>
</dbReference>
<feature type="coiled-coil region" evidence="3">
    <location>
        <begin position="327"/>
        <end position="379"/>
    </location>
</feature>
<dbReference type="RefSeq" id="WP_101678360.1">
    <property type="nucleotide sequence ID" value="NZ_CP136958.1"/>
</dbReference>
<name>A0AAF0YT28_9CORY</name>
<dbReference type="EMBL" id="CP136958">
    <property type="protein sequence ID" value="WOT02897.1"/>
    <property type="molecule type" value="Genomic_DNA"/>
</dbReference>
<dbReference type="AlphaFoldDB" id="A0AAF0YT28"/>
<dbReference type="Gene3D" id="2.40.50.100">
    <property type="match status" value="1"/>
</dbReference>
<reference evidence="8" key="2">
    <citation type="submission" date="2023-10" db="EMBL/GenBank/DDBJ databases">
        <authorList>
            <person name="Choi B."/>
        </authorList>
    </citation>
    <scope>NUCLEOTIDE SEQUENCE</scope>
    <source>
        <strain evidence="8">UMB0763</strain>
    </source>
</reference>
<dbReference type="Gene3D" id="2.40.420.20">
    <property type="match status" value="1"/>
</dbReference>
<evidence type="ECO:0000256" key="3">
    <source>
        <dbReference type="SAM" id="Coils"/>
    </source>
</evidence>
<feature type="domain" description="Multidrug resistance protein MdtA-like C-terminal permuted SH3" evidence="6">
    <location>
        <begin position="568"/>
        <end position="627"/>
    </location>
</feature>
<feature type="compositionally biased region" description="Basic and acidic residues" evidence="4">
    <location>
        <begin position="222"/>
        <end position="232"/>
    </location>
</feature>
<dbReference type="KEGG" id="cpyr:CYJ47_03765"/>
<evidence type="ECO:0000313" key="9">
    <source>
        <dbReference type="Proteomes" id="UP000234560"/>
    </source>
</evidence>
<feature type="region of interest" description="Disordered" evidence="4">
    <location>
        <begin position="222"/>
        <end position="246"/>
    </location>
</feature>
<organism evidence="8 9">
    <name type="scientific">Corynebacterium pyruviciproducens</name>
    <dbReference type="NCBI Taxonomy" id="598660"/>
    <lineage>
        <taxon>Bacteria</taxon>
        <taxon>Bacillati</taxon>
        <taxon>Actinomycetota</taxon>
        <taxon>Actinomycetes</taxon>
        <taxon>Mycobacteriales</taxon>
        <taxon>Corynebacteriaceae</taxon>
        <taxon>Corynebacterium</taxon>
    </lineage>
</organism>
<dbReference type="InterPro" id="IPR058636">
    <property type="entry name" value="Beta-barrel_YknX"/>
</dbReference>
<dbReference type="InterPro" id="IPR050465">
    <property type="entry name" value="UPF0194_transport"/>
</dbReference>
<evidence type="ECO:0000256" key="1">
    <source>
        <dbReference type="ARBA" id="ARBA00004196"/>
    </source>
</evidence>
<keyword evidence="5" id="KW-0472">Membrane</keyword>
<dbReference type="Gene3D" id="1.10.287.470">
    <property type="entry name" value="Helix hairpin bin"/>
    <property type="match status" value="1"/>
</dbReference>
<dbReference type="PANTHER" id="PTHR32347:SF14">
    <property type="entry name" value="EFFLUX SYSTEM COMPONENT YKNX-RELATED"/>
    <property type="match status" value="1"/>
</dbReference>
<feature type="region of interest" description="Disordered" evidence="4">
    <location>
        <begin position="1"/>
        <end position="22"/>
    </location>
</feature>
<evidence type="ECO:0000256" key="2">
    <source>
        <dbReference type="ARBA" id="ARBA00023054"/>
    </source>
</evidence>
<evidence type="ECO:0000256" key="4">
    <source>
        <dbReference type="SAM" id="MobiDB-lite"/>
    </source>
</evidence>
<keyword evidence="2 3" id="KW-0175">Coiled coil</keyword>
<evidence type="ECO:0000256" key="5">
    <source>
        <dbReference type="SAM" id="Phobius"/>
    </source>
</evidence>
<sequence>MAEHTEKFPQTPESGDNITPAEDAFWDDDEFATDDGEAISLSEKYDSGKEGTFFSRHKKIIIPLIVLVLLAATLGIGSTIYTAFSPKETVASTDYRTVSKRDVIDRVNVKGTIEPYRTATLTTRLTTPVQELPVRVGDRVQANQLLARMDTSSIQQELDSQKLQQSALSSESQNAIAQAQQQLQQQRERLDKGLNQEVNAANAALRDANLELDGARKDFDTRAQQVQKDKAPELQQQRDALDEARKAARDADLARVQADFGLATVQRTYGVAEHQAEANDKLLRELKGQNTTGMSPVDREALDKQIRDLENGAVAEQGSKAQREQSIADATTALRQAENHVQDAKEARTKAEERYADALTAADQELGQLQRKVNAAENAVSDATVGVEAARLGAKQGIESSASALDQAINSAASANAASDLANNKLMIDIDSADVKAPFDGIISAVPAQEGAPATGPIVTVADDSRKKIVVQVKEVDLPKVEKDSKVKFTTPSTGDKEFTGRVVKVSPVANDPLAGMSSSTGGDSSASGATAGATDVTFPVEIEITGGNELLLGASAKAQIIRSEAHDVIAVPRDAVFKNDQGKSVVLVLSGTGGSGTIEEREVATGTANDFDISVTSGLEDGDRVISNPQKYREKVGSTAKIELTPKGA</sequence>
<gene>
    <name evidence="8" type="ORF">CYJ47_03765</name>
</gene>
<protein>
    <submittedName>
        <fullName evidence="8">HlyD family efflux transporter periplasmic adaptor subunit</fullName>
    </submittedName>
</protein>
<dbReference type="Gene3D" id="2.40.30.170">
    <property type="match status" value="1"/>
</dbReference>
<dbReference type="Pfam" id="PF25967">
    <property type="entry name" value="RND-MFP_C"/>
    <property type="match status" value="1"/>
</dbReference>
<feature type="transmembrane region" description="Helical" evidence="5">
    <location>
        <begin position="60"/>
        <end position="84"/>
    </location>
</feature>
<feature type="domain" description="YknX-like beta-barrel" evidence="7">
    <location>
        <begin position="472"/>
        <end position="557"/>
    </location>
</feature>
<accession>A0AAF0YT28</accession>
<dbReference type="GO" id="GO:0030313">
    <property type="term" value="C:cell envelope"/>
    <property type="evidence" value="ECO:0007669"/>
    <property type="project" value="UniProtKB-SubCell"/>
</dbReference>
<keyword evidence="5" id="KW-0812">Transmembrane</keyword>
<keyword evidence="5" id="KW-1133">Transmembrane helix</keyword>
<dbReference type="Proteomes" id="UP000234560">
    <property type="component" value="Chromosome"/>
</dbReference>
<dbReference type="PANTHER" id="PTHR32347">
    <property type="entry name" value="EFFLUX SYSTEM COMPONENT YKNX-RELATED"/>
    <property type="match status" value="1"/>
</dbReference>
<evidence type="ECO:0000259" key="7">
    <source>
        <dbReference type="Pfam" id="PF25990"/>
    </source>
</evidence>
<reference evidence="8" key="1">
    <citation type="submission" date="2017-12" db="EMBL/GenBank/DDBJ databases">
        <authorList>
            <person name="Thomas-White K."/>
            <person name="Wolfe A.J."/>
        </authorList>
    </citation>
    <scope>NUCLEOTIDE SEQUENCE</scope>
    <source>
        <strain evidence="8">UMB0763</strain>
    </source>
</reference>
<feature type="compositionally biased region" description="Low complexity" evidence="4">
    <location>
        <begin position="515"/>
        <end position="532"/>
    </location>
</feature>
<comment type="subcellular location">
    <subcellularLocation>
        <location evidence="1">Cell envelope</location>
    </subcellularLocation>
</comment>
<proteinExistence type="predicted"/>
<evidence type="ECO:0000313" key="8">
    <source>
        <dbReference type="EMBL" id="WOT02897.1"/>
    </source>
</evidence>
<evidence type="ECO:0000259" key="6">
    <source>
        <dbReference type="Pfam" id="PF25967"/>
    </source>
</evidence>
<dbReference type="Pfam" id="PF25990">
    <property type="entry name" value="Beta-barrel_YknX"/>
    <property type="match status" value="1"/>
</dbReference>